<evidence type="ECO:0000313" key="1">
    <source>
        <dbReference type="EMBL" id="RIJ46910.1"/>
    </source>
</evidence>
<comment type="caution">
    <text evidence="1">The sequence shown here is derived from an EMBL/GenBank/DDBJ whole genome shotgun (WGS) entry which is preliminary data.</text>
</comment>
<keyword evidence="2" id="KW-1185">Reference proteome</keyword>
<dbReference type="InterPro" id="IPR051783">
    <property type="entry name" value="NAD(P)-dependent_oxidoreduct"/>
</dbReference>
<evidence type="ECO:0000313" key="2">
    <source>
        <dbReference type="Proteomes" id="UP000265926"/>
    </source>
</evidence>
<accession>A0A399SST9</accession>
<dbReference type="InterPro" id="IPR036291">
    <property type="entry name" value="NAD(P)-bd_dom_sf"/>
</dbReference>
<protein>
    <submittedName>
        <fullName evidence="1">SDR family NAD(P)-dependent oxidoreductase</fullName>
    </submittedName>
</protein>
<reference evidence="1 2" key="1">
    <citation type="submission" date="2018-08" db="EMBL/GenBank/DDBJ databases">
        <title>Pallidiluteibacterium maritimus gen. nov., sp. nov., isolated from coastal sediment.</title>
        <authorList>
            <person name="Zhou L.Y."/>
        </authorList>
    </citation>
    <scope>NUCLEOTIDE SEQUENCE [LARGE SCALE GENOMIC DNA]</scope>
    <source>
        <strain evidence="1 2">XSD2</strain>
    </source>
</reference>
<dbReference type="AlphaFoldDB" id="A0A399SST9"/>
<dbReference type="PANTHER" id="PTHR48079:SF6">
    <property type="entry name" value="NAD(P)-BINDING DOMAIN-CONTAINING PROTEIN-RELATED"/>
    <property type="match status" value="1"/>
</dbReference>
<dbReference type="Gene3D" id="3.40.50.720">
    <property type="entry name" value="NAD(P)-binding Rossmann-like Domain"/>
    <property type="match status" value="1"/>
</dbReference>
<organism evidence="1 2">
    <name type="scientific">Maribellus luteus</name>
    <dbReference type="NCBI Taxonomy" id="2305463"/>
    <lineage>
        <taxon>Bacteria</taxon>
        <taxon>Pseudomonadati</taxon>
        <taxon>Bacteroidota</taxon>
        <taxon>Bacteroidia</taxon>
        <taxon>Marinilabiliales</taxon>
        <taxon>Prolixibacteraceae</taxon>
        <taxon>Maribellus</taxon>
    </lineage>
</organism>
<dbReference type="GO" id="GO:0004029">
    <property type="term" value="F:aldehyde dehydrogenase (NAD+) activity"/>
    <property type="evidence" value="ECO:0007669"/>
    <property type="project" value="TreeGrafter"/>
</dbReference>
<dbReference type="GO" id="GO:0005737">
    <property type="term" value="C:cytoplasm"/>
    <property type="evidence" value="ECO:0007669"/>
    <property type="project" value="TreeGrafter"/>
</dbReference>
<gene>
    <name evidence="1" type="ORF">D1614_17290</name>
</gene>
<dbReference type="SUPFAM" id="SSF51735">
    <property type="entry name" value="NAD(P)-binding Rossmann-fold domains"/>
    <property type="match status" value="1"/>
</dbReference>
<dbReference type="EMBL" id="QWGR01000011">
    <property type="protein sequence ID" value="RIJ46910.1"/>
    <property type="molecule type" value="Genomic_DNA"/>
</dbReference>
<name>A0A399SST9_9BACT</name>
<proteinExistence type="predicted"/>
<sequence>MLSFRSRALGEESPSIIRTLTTKVMSKTISILGSGWLGTALGKSLLRKGWDVKGSTTSTQTYNDLEMTGISTFYVKVQPQGIRIDYNSFFNTDVLLVSFPPTRTSCVEESFPQKIEQVVQKIKEIGIKKVLFISSTSVYESRNGEVKEGNEGRPEKASGRALLSAEKLFIQEDAFQTTVLRFGGLIGYDRNPARFVQHRTEVAGAVPVNLIHRDDCVSIITEILEKEVWGEVFNAASPEHPTKAEFYAKAAKISDLPVPAFTGTLEPFKIVNSDKLREKLGYQFIYNSPMDYLREVEEWAYRI</sequence>
<dbReference type="Proteomes" id="UP000265926">
    <property type="component" value="Unassembled WGS sequence"/>
</dbReference>
<dbReference type="OrthoDB" id="751203at2"/>
<dbReference type="PANTHER" id="PTHR48079">
    <property type="entry name" value="PROTEIN YEEZ"/>
    <property type="match status" value="1"/>
</dbReference>